<comment type="caution">
    <text evidence="3">The sequence shown here is derived from an EMBL/GenBank/DDBJ whole genome shotgun (WGS) entry which is preliminary data.</text>
</comment>
<keyword evidence="1" id="KW-0472">Membrane</keyword>
<evidence type="ECO:0000313" key="4">
    <source>
        <dbReference type="Proteomes" id="UP000233425"/>
    </source>
</evidence>
<feature type="transmembrane region" description="Helical" evidence="1">
    <location>
        <begin position="288"/>
        <end position="314"/>
    </location>
</feature>
<evidence type="ECO:0000256" key="1">
    <source>
        <dbReference type="SAM" id="Phobius"/>
    </source>
</evidence>
<feature type="domain" description="Peptidase M56" evidence="2">
    <location>
        <begin position="70"/>
        <end position="240"/>
    </location>
</feature>
<dbReference type="PANTHER" id="PTHR34978">
    <property type="entry name" value="POSSIBLE SENSOR-TRANSDUCER PROTEIN BLAR"/>
    <property type="match status" value="1"/>
</dbReference>
<name>A0A2N0UQS1_9FIRM</name>
<proteinExistence type="predicted"/>
<organism evidence="3 4">
    <name type="scientific">Ruminococcus bromii</name>
    <dbReference type="NCBI Taxonomy" id="40518"/>
    <lineage>
        <taxon>Bacteria</taxon>
        <taxon>Bacillati</taxon>
        <taxon>Bacillota</taxon>
        <taxon>Clostridia</taxon>
        <taxon>Eubacteriales</taxon>
        <taxon>Oscillospiraceae</taxon>
        <taxon>Ruminococcus</taxon>
    </lineage>
</organism>
<feature type="transmembrane region" description="Helical" evidence="1">
    <location>
        <begin position="12"/>
        <end position="34"/>
    </location>
</feature>
<dbReference type="AlphaFoldDB" id="A0A2N0UQS1"/>
<protein>
    <submittedName>
        <fullName evidence="3">Regulatory protein BlaR1</fullName>
    </submittedName>
</protein>
<gene>
    <name evidence="3" type="primary">blaR1</name>
    <name evidence="3" type="ORF">RBATCC27255_01170</name>
</gene>
<evidence type="ECO:0000313" key="3">
    <source>
        <dbReference type="EMBL" id="PKD29343.1"/>
    </source>
</evidence>
<keyword evidence="1" id="KW-1133">Transmembrane helix</keyword>
<feature type="transmembrane region" description="Helical" evidence="1">
    <location>
        <begin position="71"/>
        <end position="92"/>
    </location>
</feature>
<reference evidence="3" key="1">
    <citation type="journal article" date="2018" name="Environ. Microbiol.">
        <title>Sporulation capability and amylosome conservation among diverse human colonic and rumen isolates of the keystone starch-degrader Ruminococcus bromii.</title>
        <authorList>
            <person name="Mukhopadhya I."/>
            <person name="Morais S."/>
            <person name="Laverde-Gomez J."/>
            <person name="Sheridan P.O."/>
            <person name="Walker A.W."/>
            <person name="Kelly W."/>
            <person name="Klieve A.V."/>
            <person name="Ouwerkerk D."/>
            <person name="Duncan S.H."/>
            <person name="Louis P."/>
            <person name="Koropatkin N."/>
            <person name="Cockburn D."/>
            <person name="Kibler R."/>
            <person name="Cooper P.J."/>
            <person name="Sandoval C."/>
            <person name="Crost E."/>
            <person name="Juge N."/>
            <person name="Bayer E.A."/>
            <person name="Flint H.J."/>
        </authorList>
    </citation>
    <scope>NUCLEOTIDE SEQUENCE [LARGE SCALE GENOMIC DNA]</scope>
    <source>
        <strain evidence="3">ATCC 27255</strain>
    </source>
</reference>
<dbReference type="Proteomes" id="UP000233425">
    <property type="component" value="Unassembled WGS sequence"/>
</dbReference>
<dbReference type="CDD" id="cd07341">
    <property type="entry name" value="M56_BlaR1_MecR1_like"/>
    <property type="match status" value="1"/>
</dbReference>
<accession>A0A2N0UQS1</accession>
<dbReference type="PANTHER" id="PTHR34978:SF3">
    <property type="entry name" value="SLR0241 PROTEIN"/>
    <property type="match status" value="1"/>
</dbReference>
<dbReference type="EMBL" id="NNSR01000056">
    <property type="protein sequence ID" value="PKD29343.1"/>
    <property type="molecule type" value="Genomic_DNA"/>
</dbReference>
<dbReference type="InterPro" id="IPR008756">
    <property type="entry name" value="Peptidase_M56"/>
</dbReference>
<dbReference type="RefSeq" id="WP_169923277.1">
    <property type="nucleotide sequence ID" value="NZ_CABMMZ010000056.1"/>
</dbReference>
<keyword evidence="4" id="KW-1185">Reference proteome</keyword>
<keyword evidence="1" id="KW-0812">Transmembrane</keyword>
<sequence>MLLYFFRKKIAFSNYYGLYTILGLYAVTFARMALPFEFKFTYTFSDHNVYASIMNVLTPDKGAVFVPEFTLLNLLVSVWIVGSVIYILWVMIKYYKAVKALKANVIDGTPEMQAKLDLISQKCGIRRKVKLKITDCVISPVTYGFFNLVILIPNREFDDRDFGYIAMHECCHIKNKDIWIKLLTEFYCGIFWWNPFVHLLKKDLTYCLELRCDKRVTSKLSENRCTVYYEVLVTQMKAYKEQQESEESDRETALKSALVGMSFVTNEKGKKIVSRMEMILYPKKKQTIINNVITAFMALLIVGIFFASYCFLIVPGWDTTYEDCVADLIESGEYNDSVKVYDETNMYVYVEDDNTTHLIFEPYDEKKGIVYTDDNSIIIPYEQVENGEYSYCLVLREK</sequence>
<dbReference type="Pfam" id="PF05569">
    <property type="entry name" value="Peptidase_M56"/>
    <property type="match status" value="1"/>
</dbReference>
<dbReference type="InterPro" id="IPR052173">
    <property type="entry name" value="Beta-lactam_resp_regulator"/>
</dbReference>
<evidence type="ECO:0000259" key="2">
    <source>
        <dbReference type="Pfam" id="PF05569"/>
    </source>
</evidence>